<accession>A0A841CS07</accession>
<dbReference type="EMBL" id="JACHJN010000009">
    <property type="protein sequence ID" value="MBB5958817.1"/>
    <property type="molecule type" value="Genomic_DNA"/>
</dbReference>
<evidence type="ECO:0008006" key="4">
    <source>
        <dbReference type="Google" id="ProtNLM"/>
    </source>
</evidence>
<gene>
    <name evidence="2" type="ORF">FHS29_005426</name>
</gene>
<feature type="transmembrane region" description="Helical" evidence="1">
    <location>
        <begin position="62"/>
        <end position="79"/>
    </location>
</feature>
<dbReference type="Proteomes" id="UP000547510">
    <property type="component" value="Unassembled WGS sequence"/>
</dbReference>
<evidence type="ECO:0000313" key="2">
    <source>
        <dbReference type="EMBL" id="MBB5958817.1"/>
    </source>
</evidence>
<keyword evidence="1" id="KW-0472">Membrane</keyword>
<keyword evidence="3" id="KW-1185">Reference proteome</keyword>
<sequence>MAEVAVVVPNKPSTEGAALDDRWTRHCLEIASRRAFCWVVLGVLAFVGQLVLVLVAEVSSDLPVTLLMFSVVVLGLALTRRQPLARVMADRTWQYVRVHWRNGLLVVHGPRPVVLDVSAGPLARGRISRHRRAWLVAPDREGNTVVTFRGVPRLFPARVRRR</sequence>
<evidence type="ECO:0000256" key="1">
    <source>
        <dbReference type="SAM" id="Phobius"/>
    </source>
</evidence>
<reference evidence="2 3" key="1">
    <citation type="submission" date="2020-08" db="EMBL/GenBank/DDBJ databases">
        <title>Genomic Encyclopedia of Type Strains, Phase III (KMG-III): the genomes of soil and plant-associated and newly described type strains.</title>
        <authorList>
            <person name="Whitman W."/>
        </authorList>
    </citation>
    <scope>NUCLEOTIDE SEQUENCE [LARGE SCALE GENOMIC DNA]</scope>
    <source>
        <strain evidence="2 3">CECT 8640</strain>
    </source>
</reference>
<keyword evidence="1" id="KW-1133">Transmembrane helix</keyword>
<proteinExistence type="predicted"/>
<keyword evidence="1" id="KW-0812">Transmembrane</keyword>
<name>A0A841CS07_9PSEU</name>
<feature type="transmembrane region" description="Helical" evidence="1">
    <location>
        <begin position="35"/>
        <end position="56"/>
    </location>
</feature>
<evidence type="ECO:0000313" key="3">
    <source>
        <dbReference type="Proteomes" id="UP000547510"/>
    </source>
</evidence>
<dbReference type="AlphaFoldDB" id="A0A841CS07"/>
<comment type="caution">
    <text evidence="2">The sequence shown here is derived from an EMBL/GenBank/DDBJ whole genome shotgun (WGS) entry which is preliminary data.</text>
</comment>
<protein>
    <recommendedName>
        <fullName evidence="4">Integral membrane protein</fullName>
    </recommendedName>
</protein>
<organism evidence="2 3">
    <name type="scientific">Saccharothrix tamanrassetensis</name>
    <dbReference type="NCBI Taxonomy" id="1051531"/>
    <lineage>
        <taxon>Bacteria</taxon>
        <taxon>Bacillati</taxon>
        <taxon>Actinomycetota</taxon>
        <taxon>Actinomycetes</taxon>
        <taxon>Pseudonocardiales</taxon>
        <taxon>Pseudonocardiaceae</taxon>
        <taxon>Saccharothrix</taxon>
    </lineage>
</organism>